<evidence type="ECO:0000313" key="1">
    <source>
        <dbReference type="EMBL" id="GAA3284668.1"/>
    </source>
</evidence>
<organism evidence="1 2">
    <name type="scientific">Nesterenkonia halobia</name>
    <dbReference type="NCBI Taxonomy" id="37922"/>
    <lineage>
        <taxon>Bacteria</taxon>
        <taxon>Bacillati</taxon>
        <taxon>Actinomycetota</taxon>
        <taxon>Actinomycetes</taxon>
        <taxon>Micrococcales</taxon>
        <taxon>Micrococcaceae</taxon>
        <taxon>Nesterenkonia</taxon>
    </lineage>
</organism>
<name>A0ABP6RFN1_9MICC</name>
<keyword evidence="2" id="KW-1185">Reference proteome</keyword>
<sequence>MSDLPQTTAGLDETRRTTVMRRYVLDPALVDEFVDFLRTEVFPAREEQGFTVESVWLSAERDVLTWFVSRFGTPEEFDAAERAWEESEERARIFAERPKYVLEKDVRNVTRLR</sequence>
<dbReference type="InterPro" id="IPR011008">
    <property type="entry name" value="Dimeric_a/b-barrel"/>
</dbReference>
<evidence type="ECO:0000313" key="2">
    <source>
        <dbReference type="Proteomes" id="UP001501736"/>
    </source>
</evidence>
<dbReference type="SUPFAM" id="SSF54909">
    <property type="entry name" value="Dimeric alpha+beta barrel"/>
    <property type="match status" value="1"/>
</dbReference>
<dbReference type="EMBL" id="BAAAYG010000005">
    <property type="protein sequence ID" value="GAA3284668.1"/>
    <property type="molecule type" value="Genomic_DNA"/>
</dbReference>
<evidence type="ECO:0008006" key="3">
    <source>
        <dbReference type="Google" id="ProtNLM"/>
    </source>
</evidence>
<dbReference type="RefSeq" id="WP_344719969.1">
    <property type="nucleotide sequence ID" value="NZ_BAAAYG010000005.1"/>
</dbReference>
<gene>
    <name evidence="1" type="ORF">GCM10020260_15690</name>
</gene>
<protein>
    <recommendedName>
        <fullName evidence="3">NIPSNAP domain-containing protein</fullName>
    </recommendedName>
</protein>
<comment type="caution">
    <text evidence="1">The sequence shown here is derived from an EMBL/GenBank/DDBJ whole genome shotgun (WGS) entry which is preliminary data.</text>
</comment>
<accession>A0ABP6RFN1</accession>
<dbReference type="Proteomes" id="UP001501736">
    <property type="component" value="Unassembled WGS sequence"/>
</dbReference>
<reference evidence="2" key="1">
    <citation type="journal article" date="2019" name="Int. J. Syst. Evol. Microbiol.">
        <title>The Global Catalogue of Microorganisms (GCM) 10K type strain sequencing project: providing services to taxonomists for standard genome sequencing and annotation.</title>
        <authorList>
            <consortium name="The Broad Institute Genomics Platform"/>
            <consortium name="The Broad Institute Genome Sequencing Center for Infectious Disease"/>
            <person name="Wu L."/>
            <person name="Ma J."/>
        </authorList>
    </citation>
    <scope>NUCLEOTIDE SEQUENCE [LARGE SCALE GENOMIC DNA]</scope>
    <source>
        <strain evidence="2">JCM 11483</strain>
    </source>
</reference>
<proteinExistence type="predicted"/>